<dbReference type="Proteomes" id="UP000295357">
    <property type="component" value="Unassembled WGS sequence"/>
</dbReference>
<dbReference type="PANTHER" id="PTHR43507:SF1">
    <property type="entry name" value="NADH-UBIQUINONE OXIDOREDUCTASE CHAIN 4"/>
    <property type="match status" value="1"/>
</dbReference>
<keyword evidence="3 6" id="KW-0812">Transmembrane</keyword>
<feature type="transmembrane region" description="Helical" evidence="7">
    <location>
        <begin position="29"/>
        <end position="48"/>
    </location>
</feature>
<evidence type="ECO:0000256" key="6">
    <source>
        <dbReference type="RuleBase" id="RU000320"/>
    </source>
</evidence>
<keyword evidence="5 7" id="KW-0472">Membrane</keyword>
<sequence>MLLSLAIWLPIACGLLLLALGRDEQANTVRWLALVAALISFLVTLPLVSGFDTATAGMQFVEKQVWIERFNVMYHLGVDGISMWFVPLTAFITIIVVIAAWEVIEHRVNQYMGAFLVLSGLMVGVFSALDGLLFYVFFEATLIPMYIIIGVWGGPRRVYAAFKFFLYTLAGSLLMLIALLYLYIQSGGSFDIQTWHKLPLPMSAQTLLFFAFFAAFAVKVPMWPVHTWLPDAHVEAPTGGSVVLAAIMLKLGAYGFLRFSMPIAPDAAREYDWFIIALSLIAVVYVGLVALVQQDMKKLVAYSSVAHMGFVTLGFFIFNELGVSGALVQMISHGFVSGAMFLCIGVLYDRVHSREIAAYGGVVNTMPKFAAFALLFAMANCGLPATAGFVGEWMVILGTVQYNFWLGAIAATALIFGAAYTLWMYKRVYFGAVTNDNVRELKDINAREFLMLAVLAVAVLYMGLYPKPFTDVMHVSVTELLKHVAQSKLVAP</sequence>
<keyword evidence="10" id="KW-1185">Reference proteome</keyword>
<evidence type="ECO:0000256" key="3">
    <source>
        <dbReference type="ARBA" id="ARBA00022692"/>
    </source>
</evidence>
<evidence type="ECO:0000256" key="7">
    <source>
        <dbReference type="SAM" id="Phobius"/>
    </source>
</evidence>
<dbReference type="RefSeq" id="WP_133603649.1">
    <property type="nucleotide sequence ID" value="NZ_JAUFPJ010000004.1"/>
</dbReference>
<evidence type="ECO:0000313" key="10">
    <source>
        <dbReference type="Proteomes" id="UP000295357"/>
    </source>
</evidence>
<proteinExistence type="inferred from homology"/>
<gene>
    <name evidence="9" type="ORF">DFR39_104247</name>
</gene>
<dbReference type="Pfam" id="PF00361">
    <property type="entry name" value="Proton_antipo_M"/>
    <property type="match status" value="1"/>
</dbReference>
<dbReference type="GO" id="GO:0042773">
    <property type="term" value="P:ATP synthesis coupled electron transport"/>
    <property type="evidence" value="ECO:0007669"/>
    <property type="project" value="InterPro"/>
</dbReference>
<dbReference type="GO" id="GO:0008137">
    <property type="term" value="F:NADH dehydrogenase (ubiquinone) activity"/>
    <property type="evidence" value="ECO:0007669"/>
    <property type="project" value="InterPro"/>
</dbReference>
<dbReference type="NCBIfam" id="NF004501">
    <property type="entry name" value="PRK05846.1-5"/>
    <property type="match status" value="1"/>
</dbReference>
<feature type="transmembrane region" description="Helical" evidence="7">
    <location>
        <begin position="132"/>
        <end position="152"/>
    </location>
</feature>
<reference evidence="9 10" key="1">
    <citation type="submission" date="2019-03" db="EMBL/GenBank/DDBJ databases">
        <title>Genomic Encyclopedia of Type Strains, Phase IV (KMG-IV): sequencing the most valuable type-strain genomes for metagenomic binning, comparative biology and taxonomic classification.</title>
        <authorList>
            <person name="Goeker M."/>
        </authorList>
    </citation>
    <scope>NUCLEOTIDE SEQUENCE [LARGE SCALE GENOMIC DNA]</scope>
    <source>
        <strain evidence="9 10">DSM 25082</strain>
    </source>
</reference>
<comment type="similarity">
    <text evidence="2">Belongs to the complex I subunit 4 family.</text>
</comment>
<dbReference type="PANTHER" id="PTHR43507">
    <property type="entry name" value="NADH-UBIQUINONE OXIDOREDUCTASE CHAIN 4"/>
    <property type="match status" value="1"/>
</dbReference>
<organism evidence="9 10">
    <name type="scientific">Roseateles asaccharophilus</name>
    <dbReference type="NCBI Taxonomy" id="582607"/>
    <lineage>
        <taxon>Bacteria</taxon>
        <taxon>Pseudomonadati</taxon>
        <taxon>Pseudomonadota</taxon>
        <taxon>Betaproteobacteria</taxon>
        <taxon>Burkholderiales</taxon>
        <taxon>Sphaerotilaceae</taxon>
        <taxon>Roseateles</taxon>
    </lineage>
</organism>
<feature type="transmembrane region" description="Helical" evidence="7">
    <location>
        <begin position="108"/>
        <end position="126"/>
    </location>
</feature>
<evidence type="ECO:0000256" key="5">
    <source>
        <dbReference type="ARBA" id="ARBA00023136"/>
    </source>
</evidence>
<comment type="subcellular location">
    <subcellularLocation>
        <location evidence="1">Endomembrane system</location>
        <topology evidence="1">Multi-pass membrane protein</topology>
    </subcellularLocation>
    <subcellularLocation>
        <location evidence="6">Membrane</location>
        <topology evidence="6">Multi-pass membrane protein</topology>
    </subcellularLocation>
</comment>
<feature type="transmembrane region" description="Helical" evidence="7">
    <location>
        <begin position="330"/>
        <end position="348"/>
    </location>
</feature>
<accession>A0A4V3CJI1</accession>
<feature type="transmembrane region" description="Helical" evidence="7">
    <location>
        <begin position="81"/>
        <end position="101"/>
    </location>
</feature>
<feature type="transmembrane region" description="Helical" evidence="7">
    <location>
        <begin position="242"/>
        <end position="261"/>
    </location>
</feature>
<evidence type="ECO:0000259" key="8">
    <source>
        <dbReference type="Pfam" id="PF00361"/>
    </source>
</evidence>
<dbReference type="EMBL" id="SNXE01000004">
    <property type="protein sequence ID" value="TDP09684.1"/>
    <property type="molecule type" value="Genomic_DNA"/>
</dbReference>
<evidence type="ECO:0000256" key="2">
    <source>
        <dbReference type="ARBA" id="ARBA00009025"/>
    </source>
</evidence>
<dbReference type="GO" id="GO:0016020">
    <property type="term" value="C:membrane"/>
    <property type="evidence" value="ECO:0007669"/>
    <property type="project" value="UniProtKB-SubCell"/>
</dbReference>
<feature type="transmembrane region" description="Helical" evidence="7">
    <location>
        <begin position="402"/>
        <end position="423"/>
    </location>
</feature>
<feature type="transmembrane region" description="Helical" evidence="7">
    <location>
        <begin position="369"/>
        <end position="390"/>
    </location>
</feature>
<feature type="transmembrane region" description="Helical" evidence="7">
    <location>
        <begin position="299"/>
        <end position="318"/>
    </location>
</feature>
<feature type="domain" description="NADH:quinone oxidoreductase/Mrp antiporter transmembrane" evidence="8">
    <location>
        <begin position="130"/>
        <end position="412"/>
    </location>
</feature>
<keyword evidence="4 7" id="KW-1133">Transmembrane helix</keyword>
<dbReference type="InterPro" id="IPR010227">
    <property type="entry name" value="NADH_Q_OxRdtase_chainM/4"/>
</dbReference>
<comment type="caution">
    <text evidence="9">The sequence shown here is derived from an EMBL/GenBank/DDBJ whole genome shotgun (WGS) entry which is preliminary data.</text>
</comment>
<name>A0A4V3CJI1_9BURK</name>
<dbReference type="GO" id="GO:0048039">
    <property type="term" value="F:ubiquinone binding"/>
    <property type="evidence" value="ECO:0007669"/>
    <property type="project" value="TreeGrafter"/>
</dbReference>
<dbReference type="GO" id="GO:0012505">
    <property type="term" value="C:endomembrane system"/>
    <property type="evidence" value="ECO:0007669"/>
    <property type="project" value="UniProtKB-SubCell"/>
</dbReference>
<dbReference type="InterPro" id="IPR001750">
    <property type="entry name" value="ND/Mrp_TM"/>
</dbReference>
<feature type="transmembrane region" description="Helical" evidence="7">
    <location>
        <begin position="6"/>
        <end position="22"/>
    </location>
</feature>
<dbReference type="OrthoDB" id="9768329at2"/>
<evidence type="ECO:0000256" key="4">
    <source>
        <dbReference type="ARBA" id="ARBA00022989"/>
    </source>
</evidence>
<evidence type="ECO:0000313" key="9">
    <source>
        <dbReference type="EMBL" id="TDP09684.1"/>
    </source>
</evidence>
<dbReference type="InterPro" id="IPR003918">
    <property type="entry name" value="NADH_UbQ_OxRdtase"/>
</dbReference>
<feature type="transmembrane region" description="Helical" evidence="7">
    <location>
        <begin position="273"/>
        <end position="292"/>
    </location>
</feature>
<dbReference type="PRINTS" id="PR01437">
    <property type="entry name" value="NUOXDRDTASE4"/>
</dbReference>
<dbReference type="NCBIfam" id="NF004499">
    <property type="entry name" value="PRK05846.1-3"/>
    <property type="match status" value="1"/>
</dbReference>
<feature type="transmembrane region" description="Helical" evidence="7">
    <location>
        <begin position="204"/>
        <end position="222"/>
    </location>
</feature>
<feature type="transmembrane region" description="Helical" evidence="7">
    <location>
        <begin position="444"/>
        <end position="464"/>
    </location>
</feature>
<dbReference type="GO" id="GO:0003954">
    <property type="term" value="F:NADH dehydrogenase activity"/>
    <property type="evidence" value="ECO:0007669"/>
    <property type="project" value="TreeGrafter"/>
</dbReference>
<protein>
    <submittedName>
        <fullName evidence="9">NADH dehydrogenase subunit M</fullName>
    </submittedName>
</protein>
<dbReference type="GO" id="GO:0015990">
    <property type="term" value="P:electron transport coupled proton transport"/>
    <property type="evidence" value="ECO:0007669"/>
    <property type="project" value="TreeGrafter"/>
</dbReference>
<dbReference type="NCBIfam" id="TIGR01972">
    <property type="entry name" value="NDH_I_M"/>
    <property type="match status" value="1"/>
</dbReference>
<feature type="transmembrane region" description="Helical" evidence="7">
    <location>
        <begin position="164"/>
        <end position="184"/>
    </location>
</feature>
<evidence type="ECO:0000256" key="1">
    <source>
        <dbReference type="ARBA" id="ARBA00004127"/>
    </source>
</evidence>
<dbReference type="AlphaFoldDB" id="A0A4V3CJI1"/>